<evidence type="ECO:0000256" key="4">
    <source>
        <dbReference type="PROSITE-ProRule" id="PRU00335"/>
    </source>
</evidence>
<keyword evidence="2 4" id="KW-0238">DNA-binding</keyword>
<evidence type="ECO:0000313" key="7">
    <source>
        <dbReference type="EMBL" id="MUN38399.1"/>
    </source>
</evidence>
<dbReference type="InterPro" id="IPR001647">
    <property type="entry name" value="HTH_TetR"/>
</dbReference>
<feature type="DNA-binding region" description="H-T-H motif" evidence="4">
    <location>
        <begin position="34"/>
        <end position="53"/>
    </location>
</feature>
<dbReference type="GO" id="GO:0003700">
    <property type="term" value="F:DNA-binding transcription factor activity"/>
    <property type="evidence" value="ECO:0007669"/>
    <property type="project" value="TreeGrafter"/>
</dbReference>
<dbReference type="InterPro" id="IPR009057">
    <property type="entry name" value="Homeodomain-like_sf"/>
</dbReference>
<feature type="region of interest" description="Disordered" evidence="5">
    <location>
        <begin position="186"/>
        <end position="217"/>
    </location>
</feature>
<dbReference type="PANTHER" id="PTHR30055:SF148">
    <property type="entry name" value="TETR-FAMILY TRANSCRIPTIONAL REGULATOR"/>
    <property type="match status" value="1"/>
</dbReference>
<dbReference type="EMBL" id="WOFH01000005">
    <property type="protein sequence ID" value="MUN38399.1"/>
    <property type="molecule type" value="Genomic_DNA"/>
</dbReference>
<dbReference type="Pfam" id="PF00440">
    <property type="entry name" value="TetR_N"/>
    <property type="match status" value="1"/>
</dbReference>
<dbReference type="PANTHER" id="PTHR30055">
    <property type="entry name" value="HTH-TYPE TRANSCRIPTIONAL REGULATOR RUTR"/>
    <property type="match status" value="1"/>
</dbReference>
<evidence type="ECO:0000259" key="6">
    <source>
        <dbReference type="PROSITE" id="PS50977"/>
    </source>
</evidence>
<evidence type="ECO:0000256" key="5">
    <source>
        <dbReference type="SAM" id="MobiDB-lite"/>
    </source>
</evidence>
<dbReference type="SUPFAM" id="SSF46689">
    <property type="entry name" value="Homeodomain-like"/>
    <property type="match status" value="1"/>
</dbReference>
<dbReference type="InterPro" id="IPR050109">
    <property type="entry name" value="HTH-type_TetR-like_transc_reg"/>
</dbReference>
<evidence type="ECO:0000256" key="1">
    <source>
        <dbReference type="ARBA" id="ARBA00023015"/>
    </source>
</evidence>
<dbReference type="Pfam" id="PF16859">
    <property type="entry name" value="TetR_C_11"/>
    <property type="match status" value="1"/>
</dbReference>
<dbReference type="RefSeq" id="WP_156217496.1">
    <property type="nucleotide sequence ID" value="NZ_WOFH01000005.1"/>
</dbReference>
<dbReference type="InterPro" id="IPR001387">
    <property type="entry name" value="Cro/C1-type_HTH"/>
</dbReference>
<keyword evidence="3" id="KW-0804">Transcription</keyword>
<dbReference type="AlphaFoldDB" id="A0A7K1L1X2"/>
<reference evidence="7 8" key="1">
    <citation type="submission" date="2019-11" db="EMBL/GenBank/DDBJ databases">
        <authorList>
            <person name="Cao P."/>
        </authorList>
    </citation>
    <scope>NUCLEOTIDE SEQUENCE [LARGE SCALE GENOMIC DNA]</scope>
    <source>
        <strain evidence="7 8">NEAU-AAG5</strain>
    </source>
</reference>
<dbReference type="Proteomes" id="UP000432015">
    <property type="component" value="Unassembled WGS sequence"/>
</dbReference>
<gene>
    <name evidence="7" type="ORF">GNZ18_17565</name>
</gene>
<dbReference type="InterPro" id="IPR011075">
    <property type="entry name" value="TetR_C"/>
</dbReference>
<evidence type="ECO:0000313" key="8">
    <source>
        <dbReference type="Proteomes" id="UP000432015"/>
    </source>
</evidence>
<dbReference type="PROSITE" id="PS50977">
    <property type="entry name" value="HTH_TETR_2"/>
    <property type="match status" value="1"/>
</dbReference>
<keyword evidence="8" id="KW-1185">Reference proteome</keyword>
<dbReference type="Gene3D" id="1.10.10.60">
    <property type="entry name" value="Homeodomain-like"/>
    <property type="match status" value="1"/>
</dbReference>
<keyword evidence="1" id="KW-0805">Transcription regulation</keyword>
<comment type="caution">
    <text evidence="7">The sequence shown here is derived from an EMBL/GenBank/DDBJ whole genome shotgun (WGS) entry which is preliminary data.</text>
</comment>
<name>A0A7K1L1X2_9ACTN</name>
<organism evidence="7 8">
    <name type="scientific">Actinomadura litoris</name>
    <dbReference type="NCBI Taxonomy" id="2678616"/>
    <lineage>
        <taxon>Bacteria</taxon>
        <taxon>Bacillati</taxon>
        <taxon>Actinomycetota</taxon>
        <taxon>Actinomycetes</taxon>
        <taxon>Streptosporangiales</taxon>
        <taxon>Thermomonosporaceae</taxon>
        <taxon>Actinomadura</taxon>
    </lineage>
</organism>
<dbReference type="GO" id="GO:0000976">
    <property type="term" value="F:transcription cis-regulatory region binding"/>
    <property type="evidence" value="ECO:0007669"/>
    <property type="project" value="TreeGrafter"/>
</dbReference>
<dbReference type="CDD" id="cd00093">
    <property type="entry name" value="HTH_XRE"/>
    <property type="match status" value="1"/>
</dbReference>
<dbReference type="Gene3D" id="1.10.357.10">
    <property type="entry name" value="Tetracycline Repressor, domain 2"/>
    <property type="match status" value="1"/>
</dbReference>
<protein>
    <submittedName>
        <fullName evidence="7">TetR family transcriptional regulator</fullName>
    </submittedName>
</protein>
<dbReference type="PRINTS" id="PR00455">
    <property type="entry name" value="HTHTETR"/>
</dbReference>
<feature type="domain" description="HTH tetR-type" evidence="6">
    <location>
        <begin position="11"/>
        <end position="71"/>
    </location>
</feature>
<evidence type="ECO:0000256" key="3">
    <source>
        <dbReference type="ARBA" id="ARBA00023163"/>
    </source>
</evidence>
<feature type="compositionally biased region" description="Basic and acidic residues" evidence="5">
    <location>
        <begin position="194"/>
        <end position="208"/>
    </location>
</feature>
<proteinExistence type="predicted"/>
<dbReference type="InterPro" id="IPR036271">
    <property type="entry name" value="Tet_transcr_reg_TetR-rel_C_sf"/>
</dbReference>
<sequence>MSTPNEQRRSERSRRAILDAALELCRERGLAKMTVEEIAKRAGVGKQTIYRWWGSKAAVLQEALNERVNSTIDFPYTGDLRADLHTQMSRVAEAFGSEEFAPYTGLIAAAQEDPEVAASLREHMIEPRVRACEERLRRGQEEGQIRKDFDIDTLVEILYGPLYYRLLLHTRPPSLKQVSEILDIAFSGLSPDPGRPEAGKPDPDKPEYGRAGGADGA</sequence>
<accession>A0A7K1L1X2</accession>
<evidence type="ECO:0000256" key="2">
    <source>
        <dbReference type="ARBA" id="ARBA00023125"/>
    </source>
</evidence>
<dbReference type="SUPFAM" id="SSF48498">
    <property type="entry name" value="Tetracyclin repressor-like, C-terminal domain"/>
    <property type="match status" value="1"/>
</dbReference>